<comment type="catalytic activity">
    <reaction evidence="7">
        <text>L-threonyl-[protein] + ATP = O-phospho-L-threonyl-[protein] + ADP + H(+)</text>
        <dbReference type="Rhea" id="RHEA:46608"/>
        <dbReference type="Rhea" id="RHEA-COMP:11060"/>
        <dbReference type="Rhea" id="RHEA-COMP:11605"/>
        <dbReference type="ChEBI" id="CHEBI:15378"/>
        <dbReference type="ChEBI" id="CHEBI:30013"/>
        <dbReference type="ChEBI" id="CHEBI:30616"/>
        <dbReference type="ChEBI" id="CHEBI:61977"/>
        <dbReference type="ChEBI" id="CHEBI:456216"/>
        <dbReference type="EC" id="2.7.11.1"/>
    </reaction>
</comment>
<evidence type="ECO:0000256" key="5">
    <source>
        <dbReference type="ARBA" id="ARBA00022777"/>
    </source>
</evidence>
<evidence type="ECO:0000256" key="1">
    <source>
        <dbReference type="ARBA" id="ARBA00012513"/>
    </source>
</evidence>
<evidence type="ECO:0000256" key="6">
    <source>
        <dbReference type="ARBA" id="ARBA00022840"/>
    </source>
</evidence>
<gene>
    <name evidence="10" type="ORF">BSTOLATCC_MIC31791</name>
</gene>
<keyword evidence="5" id="KW-0418">Kinase</keyword>
<evidence type="ECO:0000256" key="8">
    <source>
        <dbReference type="ARBA" id="ARBA00048679"/>
    </source>
</evidence>
<comment type="caution">
    <text evidence="10">The sequence shown here is derived from an EMBL/GenBank/DDBJ whole genome shotgun (WGS) entry which is preliminary data.</text>
</comment>
<accession>A0AAU9J3C1</accession>
<dbReference type="SMART" id="SM00220">
    <property type="entry name" value="S_TKc"/>
    <property type="match status" value="1"/>
</dbReference>
<proteinExistence type="predicted"/>
<keyword evidence="4" id="KW-0547">Nucleotide-binding</keyword>
<dbReference type="GO" id="GO:0004674">
    <property type="term" value="F:protein serine/threonine kinase activity"/>
    <property type="evidence" value="ECO:0007669"/>
    <property type="project" value="UniProtKB-KW"/>
</dbReference>
<dbReference type="PROSITE" id="PS00108">
    <property type="entry name" value="PROTEIN_KINASE_ST"/>
    <property type="match status" value="1"/>
</dbReference>
<dbReference type="InterPro" id="IPR011009">
    <property type="entry name" value="Kinase-like_dom_sf"/>
</dbReference>
<organism evidence="10 11">
    <name type="scientific">Blepharisma stoltei</name>
    <dbReference type="NCBI Taxonomy" id="1481888"/>
    <lineage>
        <taxon>Eukaryota</taxon>
        <taxon>Sar</taxon>
        <taxon>Alveolata</taxon>
        <taxon>Ciliophora</taxon>
        <taxon>Postciliodesmatophora</taxon>
        <taxon>Heterotrichea</taxon>
        <taxon>Heterotrichida</taxon>
        <taxon>Blepharismidae</taxon>
        <taxon>Blepharisma</taxon>
    </lineage>
</organism>
<dbReference type="Pfam" id="PF00069">
    <property type="entry name" value="Pkinase"/>
    <property type="match status" value="1"/>
</dbReference>
<dbReference type="Proteomes" id="UP001162131">
    <property type="component" value="Unassembled WGS sequence"/>
</dbReference>
<dbReference type="AlphaFoldDB" id="A0AAU9J3C1"/>
<evidence type="ECO:0000313" key="11">
    <source>
        <dbReference type="Proteomes" id="UP001162131"/>
    </source>
</evidence>
<keyword evidence="3" id="KW-0808">Transferase</keyword>
<keyword evidence="2" id="KW-0723">Serine/threonine-protein kinase</keyword>
<keyword evidence="11" id="KW-1185">Reference proteome</keyword>
<dbReference type="InterPro" id="IPR008271">
    <property type="entry name" value="Ser/Thr_kinase_AS"/>
</dbReference>
<name>A0AAU9J3C1_9CILI</name>
<feature type="domain" description="Protein kinase" evidence="9">
    <location>
        <begin position="1"/>
        <end position="279"/>
    </location>
</feature>
<dbReference type="Gene3D" id="1.10.510.10">
    <property type="entry name" value="Transferase(Phosphotransferase) domain 1"/>
    <property type="match status" value="1"/>
</dbReference>
<dbReference type="EMBL" id="CAJZBQ010000032">
    <property type="protein sequence ID" value="CAG9322673.1"/>
    <property type="molecule type" value="Genomic_DNA"/>
</dbReference>
<dbReference type="GO" id="GO:0005524">
    <property type="term" value="F:ATP binding"/>
    <property type="evidence" value="ECO:0007669"/>
    <property type="project" value="UniProtKB-KW"/>
</dbReference>
<dbReference type="PANTHER" id="PTHR43671">
    <property type="entry name" value="SERINE/THREONINE-PROTEIN KINASE NEK"/>
    <property type="match status" value="1"/>
</dbReference>
<dbReference type="PROSITE" id="PS50011">
    <property type="entry name" value="PROTEIN_KINASE_DOM"/>
    <property type="match status" value="1"/>
</dbReference>
<evidence type="ECO:0000256" key="2">
    <source>
        <dbReference type="ARBA" id="ARBA00022527"/>
    </source>
</evidence>
<evidence type="ECO:0000313" key="10">
    <source>
        <dbReference type="EMBL" id="CAG9322673.1"/>
    </source>
</evidence>
<evidence type="ECO:0000256" key="3">
    <source>
        <dbReference type="ARBA" id="ARBA00022679"/>
    </source>
</evidence>
<comment type="catalytic activity">
    <reaction evidence="8">
        <text>L-seryl-[protein] + ATP = O-phospho-L-seryl-[protein] + ADP + H(+)</text>
        <dbReference type="Rhea" id="RHEA:17989"/>
        <dbReference type="Rhea" id="RHEA-COMP:9863"/>
        <dbReference type="Rhea" id="RHEA-COMP:11604"/>
        <dbReference type="ChEBI" id="CHEBI:15378"/>
        <dbReference type="ChEBI" id="CHEBI:29999"/>
        <dbReference type="ChEBI" id="CHEBI:30616"/>
        <dbReference type="ChEBI" id="CHEBI:83421"/>
        <dbReference type="ChEBI" id="CHEBI:456216"/>
        <dbReference type="EC" id="2.7.11.1"/>
    </reaction>
</comment>
<sequence length="397" mass="46346">MNNNLRELDSYYGDFTKTLYVSKTRVNVFKVEFTQWKEGCPYPKSAIMKEFLIYKPKYEEEAKYLHEVGNYHKNIVNIYHYMNQGGKFLIFMEICSSGSVGDLIKQRRRNQEYWPETQLLEHFVILTEVMSALHSKGIVHRDIKPDNIFVGNNEYLKVGDFGAAKYIKYETVPNTVVGTQCYMSPFLRNQHNEKIIRSVDIIPQKEEVWSLGKSFYEMATLNLYEIFSENQTATMEKVQRELKNIGYSDSLIGIITKMLVYDLNARPSMIEIYQELKNLEVNLDPNSLSSEFTILHSSERSQSSNSSKESGISMTNSLENNHARNCEICKYKDEDFLIHACGWKIDNLYFLGWIKTLIVMGFRFSDINCQVCSKNFSKEVFFCETLRPLVLPEDFFN</sequence>
<reference evidence="10" key="1">
    <citation type="submission" date="2021-09" db="EMBL/GenBank/DDBJ databases">
        <authorList>
            <consortium name="AG Swart"/>
            <person name="Singh M."/>
            <person name="Singh A."/>
            <person name="Seah K."/>
            <person name="Emmerich C."/>
        </authorList>
    </citation>
    <scope>NUCLEOTIDE SEQUENCE</scope>
    <source>
        <strain evidence="10">ATCC30299</strain>
    </source>
</reference>
<dbReference type="InterPro" id="IPR050660">
    <property type="entry name" value="NEK_Ser/Thr_kinase"/>
</dbReference>
<dbReference type="PANTHER" id="PTHR43671:SF98">
    <property type="entry name" value="SERINE_THREONINE-PROTEIN KINASE NEK11"/>
    <property type="match status" value="1"/>
</dbReference>
<evidence type="ECO:0000259" key="9">
    <source>
        <dbReference type="PROSITE" id="PS50011"/>
    </source>
</evidence>
<protein>
    <recommendedName>
        <fullName evidence="1">non-specific serine/threonine protein kinase</fullName>
        <ecNumber evidence="1">2.7.11.1</ecNumber>
    </recommendedName>
</protein>
<dbReference type="InterPro" id="IPR000719">
    <property type="entry name" value="Prot_kinase_dom"/>
</dbReference>
<dbReference type="EC" id="2.7.11.1" evidence="1"/>
<keyword evidence="6" id="KW-0067">ATP-binding</keyword>
<evidence type="ECO:0000256" key="7">
    <source>
        <dbReference type="ARBA" id="ARBA00047899"/>
    </source>
</evidence>
<dbReference type="SUPFAM" id="SSF56112">
    <property type="entry name" value="Protein kinase-like (PK-like)"/>
    <property type="match status" value="1"/>
</dbReference>
<evidence type="ECO:0000256" key="4">
    <source>
        <dbReference type="ARBA" id="ARBA00022741"/>
    </source>
</evidence>